<protein>
    <submittedName>
        <fullName evidence="2">Uncharacterized protein</fullName>
    </submittedName>
</protein>
<evidence type="ECO:0000313" key="2">
    <source>
        <dbReference type="EMBL" id="MPC19749.1"/>
    </source>
</evidence>
<proteinExistence type="predicted"/>
<evidence type="ECO:0000256" key="1">
    <source>
        <dbReference type="SAM" id="MobiDB-lite"/>
    </source>
</evidence>
<evidence type="ECO:0000313" key="3">
    <source>
        <dbReference type="Proteomes" id="UP000324222"/>
    </source>
</evidence>
<reference evidence="2 3" key="1">
    <citation type="submission" date="2019-05" db="EMBL/GenBank/DDBJ databases">
        <title>Another draft genome of Portunus trituberculatus and its Hox gene families provides insights of decapod evolution.</title>
        <authorList>
            <person name="Jeong J.-H."/>
            <person name="Song I."/>
            <person name="Kim S."/>
            <person name="Choi T."/>
            <person name="Kim D."/>
            <person name="Ryu S."/>
            <person name="Kim W."/>
        </authorList>
    </citation>
    <scope>NUCLEOTIDE SEQUENCE [LARGE SCALE GENOMIC DNA]</scope>
    <source>
        <tissue evidence="2">Muscle</tissue>
    </source>
</reference>
<comment type="caution">
    <text evidence="2">The sequence shown here is derived from an EMBL/GenBank/DDBJ whole genome shotgun (WGS) entry which is preliminary data.</text>
</comment>
<feature type="region of interest" description="Disordered" evidence="1">
    <location>
        <begin position="31"/>
        <end position="65"/>
    </location>
</feature>
<dbReference type="EMBL" id="VSRR010000800">
    <property type="protein sequence ID" value="MPC19749.1"/>
    <property type="molecule type" value="Genomic_DNA"/>
</dbReference>
<keyword evidence="3" id="KW-1185">Reference proteome</keyword>
<gene>
    <name evidence="2" type="ORF">E2C01_012674</name>
</gene>
<sequence length="101" mass="10989">MGVNAFLHKRWLKRMLSSRCLRGPLARTPCDGGTLIDRDSPTGIEGQQRESSLQMASGAATGPPGAIFHQRGMTASLRINYRLLDPLRGTRCSATRGQPPI</sequence>
<name>A0A5B7DF18_PORTR</name>
<organism evidence="2 3">
    <name type="scientific">Portunus trituberculatus</name>
    <name type="common">Swimming crab</name>
    <name type="synonym">Neptunus trituberculatus</name>
    <dbReference type="NCBI Taxonomy" id="210409"/>
    <lineage>
        <taxon>Eukaryota</taxon>
        <taxon>Metazoa</taxon>
        <taxon>Ecdysozoa</taxon>
        <taxon>Arthropoda</taxon>
        <taxon>Crustacea</taxon>
        <taxon>Multicrustacea</taxon>
        <taxon>Malacostraca</taxon>
        <taxon>Eumalacostraca</taxon>
        <taxon>Eucarida</taxon>
        <taxon>Decapoda</taxon>
        <taxon>Pleocyemata</taxon>
        <taxon>Brachyura</taxon>
        <taxon>Eubrachyura</taxon>
        <taxon>Portunoidea</taxon>
        <taxon>Portunidae</taxon>
        <taxon>Portuninae</taxon>
        <taxon>Portunus</taxon>
    </lineage>
</organism>
<dbReference type="Proteomes" id="UP000324222">
    <property type="component" value="Unassembled WGS sequence"/>
</dbReference>
<accession>A0A5B7DF18</accession>
<dbReference type="AlphaFoldDB" id="A0A5B7DF18"/>